<dbReference type="Pfam" id="PF07933">
    <property type="entry name" value="DUF1681"/>
    <property type="match status" value="1"/>
</dbReference>
<evidence type="ECO:0000256" key="1">
    <source>
        <dbReference type="SAM" id="MobiDB-lite"/>
    </source>
</evidence>
<dbReference type="PANTHER" id="PTHR12847:SF9">
    <property type="entry name" value="NECAP-LIKE PROTEIN CG9132"/>
    <property type="match status" value="1"/>
</dbReference>
<reference evidence="3 4" key="1">
    <citation type="journal article" date="2015" name="Plant Cell">
        <title>Oil accumulation by the oleaginous diatom Fistulifera solaris as revealed by the genome and transcriptome.</title>
        <authorList>
            <person name="Tanaka T."/>
            <person name="Maeda Y."/>
            <person name="Veluchamy A."/>
            <person name="Tanaka M."/>
            <person name="Abida H."/>
            <person name="Marechal E."/>
            <person name="Bowler C."/>
            <person name="Muto M."/>
            <person name="Sunaga Y."/>
            <person name="Tanaka M."/>
            <person name="Yoshino T."/>
            <person name="Taniguchi T."/>
            <person name="Fukuda Y."/>
            <person name="Nemoto M."/>
            <person name="Matsumoto M."/>
            <person name="Wong P.S."/>
            <person name="Aburatani S."/>
            <person name="Fujibuchi W."/>
        </authorList>
    </citation>
    <scope>NUCLEOTIDE SEQUENCE [LARGE SCALE GENOMIC DNA]</scope>
    <source>
        <strain evidence="3 4">JPCC DA0580</strain>
    </source>
</reference>
<dbReference type="GO" id="GO:0006897">
    <property type="term" value="P:endocytosis"/>
    <property type="evidence" value="ECO:0007669"/>
    <property type="project" value="InterPro"/>
</dbReference>
<organism evidence="3 4">
    <name type="scientific">Fistulifera solaris</name>
    <name type="common">Oleaginous diatom</name>
    <dbReference type="NCBI Taxonomy" id="1519565"/>
    <lineage>
        <taxon>Eukaryota</taxon>
        <taxon>Sar</taxon>
        <taxon>Stramenopiles</taxon>
        <taxon>Ochrophyta</taxon>
        <taxon>Bacillariophyta</taxon>
        <taxon>Bacillariophyceae</taxon>
        <taxon>Bacillariophycidae</taxon>
        <taxon>Naviculales</taxon>
        <taxon>Naviculaceae</taxon>
        <taxon>Fistulifera</taxon>
    </lineage>
</organism>
<comment type="caution">
    <text evidence="3">The sequence shown here is derived from an EMBL/GenBank/DDBJ whole genome shotgun (WGS) entry which is preliminary data.</text>
</comment>
<dbReference type="Gene3D" id="2.30.29.30">
    <property type="entry name" value="Pleckstrin-homology domain (PH domain)/Phosphotyrosine-binding domain (PTB)"/>
    <property type="match status" value="1"/>
</dbReference>
<name>A0A1Z5JLN6_FISSO</name>
<proteinExistence type="predicted"/>
<sequence>MEDEAAAATRQKLMAADEVYVYKIPPMKGAGGHRADDWDLANPLQTCNLVVEMSGNTLYLEFMHEGTLFAQSKMVLDKEKHLSISHFIQDVVDSSRYFAIKIQGVGGKEATIGFGFRDREKATDLRESLQYFRKSVDRESEAQTMLPSVSIPVLEQGEKIHVNLHGKSTISKTKTQPEKTGKVPVPLLLKKPPPPAGDK</sequence>
<dbReference type="InParanoid" id="A0A1Z5JLN6"/>
<dbReference type="EMBL" id="BDSP01000087">
    <property type="protein sequence ID" value="GAX14923.1"/>
    <property type="molecule type" value="Genomic_DNA"/>
</dbReference>
<accession>A0A1Z5JLN6</accession>
<dbReference type="GO" id="GO:0030125">
    <property type="term" value="C:clathrin vesicle coat"/>
    <property type="evidence" value="ECO:0007669"/>
    <property type="project" value="TreeGrafter"/>
</dbReference>
<evidence type="ECO:0000313" key="3">
    <source>
        <dbReference type="EMBL" id="GAX14923.1"/>
    </source>
</evidence>
<dbReference type="InterPro" id="IPR012466">
    <property type="entry name" value="NECAP_PHear"/>
</dbReference>
<dbReference type="InterPro" id="IPR011993">
    <property type="entry name" value="PH-like_dom_sf"/>
</dbReference>
<keyword evidence="4" id="KW-1185">Reference proteome</keyword>
<protein>
    <recommendedName>
        <fullName evidence="2">NECAP PHear domain-containing protein</fullName>
    </recommendedName>
</protein>
<evidence type="ECO:0000259" key="2">
    <source>
        <dbReference type="Pfam" id="PF07933"/>
    </source>
</evidence>
<dbReference type="PANTHER" id="PTHR12847">
    <property type="entry name" value="ATP-BINDING CASSETTE ABC TRANSPORTER-RELATED"/>
    <property type="match status" value="1"/>
</dbReference>
<feature type="domain" description="NECAP PHear" evidence="2">
    <location>
        <begin position="11"/>
        <end position="164"/>
    </location>
</feature>
<dbReference type="OrthoDB" id="10265489at2759"/>
<feature type="region of interest" description="Disordered" evidence="1">
    <location>
        <begin position="167"/>
        <end position="199"/>
    </location>
</feature>
<dbReference type="AlphaFoldDB" id="A0A1Z5JLN6"/>
<gene>
    <name evidence="3" type="ORF">FisN_12Lh379</name>
</gene>
<evidence type="ECO:0000313" key="4">
    <source>
        <dbReference type="Proteomes" id="UP000198406"/>
    </source>
</evidence>
<dbReference type="Proteomes" id="UP000198406">
    <property type="component" value="Unassembled WGS sequence"/>
</dbReference>
<dbReference type="SUPFAM" id="SSF50729">
    <property type="entry name" value="PH domain-like"/>
    <property type="match status" value="1"/>
</dbReference>